<dbReference type="GeneID" id="130508629"/>
<evidence type="ECO:0000313" key="3">
    <source>
        <dbReference type="RefSeq" id="XP_056860203.1"/>
    </source>
</evidence>
<reference evidence="2" key="1">
    <citation type="journal article" date="2019" name="Database">
        <title>The radish genome database (RadishGD): an integrated information resource for radish genomics.</title>
        <authorList>
            <person name="Yu H.J."/>
            <person name="Baek S."/>
            <person name="Lee Y.J."/>
            <person name="Cho A."/>
            <person name="Mun J.H."/>
        </authorList>
    </citation>
    <scope>NUCLEOTIDE SEQUENCE [LARGE SCALE GENOMIC DNA]</scope>
    <source>
        <strain evidence="2">cv. WK10039</strain>
    </source>
</reference>
<dbReference type="Proteomes" id="UP000504610">
    <property type="component" value="Chromosome 2"/>
</dbReference>
<feature type="region of interest" description="Disordered" evidence="1">
    <location>
        <begin position="1"/>
        <end position="65"/>
    </location>
</feature>
<evidence type="ECO:0000313" key="2">
    <source>
        <dbReference type="Proteomes" id="UP000504610"/>
    </source>
</evidence>
<dbReference type="OrthoDB" id="1135734at2759"/>
<protein>
    <submittedName>
        <fullName evidence="3">Vegetative cell wall protein gp1-like</fullName>
    </submittedName>
</protein>
<dbReference type="AlphaFoldDB" id="A0A9W3D9X0"/>
<reference evidence="3" key="2">
    <citation type="submission" date="2025-08" db="UniProtKB">
        <authorList>
            <consortium name="RefSeq"/>
        </authorList>
    </citation>
    <scope>IDENTIFICATION</scope>
    <source>
        <tissue evidence="3">Leaf</tissue>
    </source>
</reference>
<name>A0A9W3D9X0_RAPSA</name>
<sequence>MACALPPFRSRPPPDPTPCEFTLLRSLYPSGPPDPSSPLDPPDPPDPPDLPPPMKSPMVQSPSPFCNSPSSISVYSPSSLPSPFWLCLSLHNKISKLVPVRRSLTDLWETEDASLLDSPKRTDLQLSSSQIYNSLRPLGR</sequence>
<dbReference type="KEGG" id="rsz:130508629"/>
<keyword evidence="2" id="KW-1185">Reference proteome</keyword>
<evidence type="ECO:0000256" key="1">
    <source>
        <dbReference type="SAM" id="MobiDB-lite"/>
    </source>
</evidence>
<feature type="compositionally biased region" description="Pro residues" evidence="1">
    <location>
        <begin position="30"/>
        <end position="55"/>
    </location>
</feature>
<organism evidence="2 3">
    <name type="scientific">Raphanus sativus</name>
    <name type="common">Radish</name>
    <name type="synonym">Raphanus raphanistrum var. sativus</name>
    <dbReference type="NCBI Taxonomy" id="3726"/>
    <lineage>
        <taxon>Eukaryota</taxon>
        <taxon>Viridiplantae</taxon>
        <taxon>Streptophyta</taxon>
        <taxon>Embryophyta</taxon>
        <taxon>Tracheophyta</taxon>
        <taxon>Spermatophyta</taxon>
        <taxon>Magnoliopsida</taxon>
        <taxon>eudicotyledons</taxon>
        <taxon>Gunneridae</taxon>
        <taxon>Pentapetalae</taxon>
        <taxon>rosids</taxon>
        <taxon>malvids</taxon>
        <taxon>Brassicales</taxon>
        <taxon>Brassicaceae</taxon>
        <taxon>Brassiceae</taxon>
        <taxon>Raphanus</taxon>
    </lineage>
</organism>
<gene>
    <name evidence="3" type="primary">LOC130508629</name>
</gene>
<accession>A0A9W3D9X0</accession>
<proteinExistence type="predicted"/>
<dbReference type="RefSeq" id="XP_056860203.1">
    <property type="nucleotide sequence ID" value="XM_057004223.1"/>
</dbReference>